<dbReference type="GO" id="GO:0005737">
    <property type="term" value="C:cytoplasm"/>
    <property type="evidence" value="ECO:0007669"/>
    <property type="project" value="UniProtKB-SubCell"/>
</dbReference>
<name>A0A0G3EXN9_9BURK</name>
<dbReference type="Pfam" id="PF07992">
    <property type="entry name" value="Pyr_redox_2"/>
    <property type="match status" value="1"/>
</dbReference>
<sequence length="382" mass="39964">MANANAPIVIVGSGLAGYNVAREVRKLDRQVAILLVTEERGDFYYKPGLSTALAQKKTPEMLVGTPADEMARSLELTLLADTETTAVDLERRRIVTSSGQFGYGKLVLALGADPIVLPIGGDGAACCLPVNDLAGYARWRTRLASARRVAVIGAGLIGCEFANDLLHAGMTPHVIDPNPLPLATLIPPTAGQALRDALAAAGVQWRLGTAVSTIERAAGGLCLQLTDDQTLAADLVLSAVGLRPRTGLARACGLRTGRGIWVDEFGQTSAQDVFAIGDCAEYGSGVLLFVQPIMLAARQLAKTLTGASSAIRFPPMPVIVKTPAHPVVALNPPPATPGAWSAESSQDGVVQWFETPDGQTRGFALTGAATQRRAEAMKRVGA</sequence>
<dbReference type="InterPro" id="IPR041364">
    <property type="entry name" value="Rbx-bd"/>
</dbReference>
<evidence type="ECO:0000256" key="4">
    <source>
        <dbReference type="ARBA" id="ARBA00022490"/>
    </source>
</evidence>
<evidence type="ECO:0008006" key="13">
    <source>
        <dbReference type="Google" id="ProtNLM"/>
    </source>
</evidence>
<dbReference type="AlphaFoldDB" id="A0A0G3EXN9"/>
<reference evidence="12" key="1">
    <citation type="submission" date="2015-06" db="EMBL/GenBank/DDBJ databases">
        <authorList>
            <person name="Lim Y.L."/>
            <person name="Ee R."/>
            <person name="Yong D."/>
            <person name="How K.Y."/>
            <person name="Yin W.F."/>
            <person name="Chan K.G."/>
        </authorList>
    </citation>
    <scope>NUCLEOTIDE SEQUENCE [LARGE SCALE GENOMIC DNA]</scope>
    <source>
        <strain evidence="12">DSM 25325</strain>
    </source>
</reference>
<keyword evidence="8" id="KW-0520">NAD</keyword>
<protein>
    <recommendedName>
        <fullName evidence="13">Pyridine nucleotide-disulfide oxidoreductase</fullName>
    </recommendedName>
</protein>
<keyword evidence="12" id="KW-1185">Reference proteome</keyword>
<feature type="domain" description="Rubredoxin binding" evidence="10">
    <location>
        <begin position="310"/>
        <end position="378"/>
    </location>
</feature>
<dbReference type="PRINTS" id="PR00411">
    <property type="entry name" value="PNDRDTASEI"/>
</dbReference>
<dbReference type="Proteomes" id="UP000036700">
    <property type="component" value="Chromosome"/>
</dbReference>
<dbReference type="Pfam" id="PF18113">
    <property type="entry name" value="Rbx_binding"/>
    <property type="match status" value="1"/>
</dbReference>
<comment type="similarity">
    <text evidence="3">Belongs to the FAD-dependent oxidoreductase family.</text>
</comment>
<evidence type="ECO:0000256" key="6">
    <source>
        <dbReference type="ARBA" id="ARBA00022827"/>
    </source>
</evidence>
<keyword evidence="4" id="KW-0963">Cytoplasm</keyword>
<evidence type="ECO:0000256" key="1">
    <source>
        <dbReference type="ARBA" id="ARBA00001974"/>
    </source>
</evidence>
<dbReference type="InterPro" id="IPR023753">
    <property type="entry name" value="FAD/NAD-binding_dom"/>
</dbReference>
<dbReference type="OrthoDB" id="9769238at2"/>
<accession>A0A0G3EXN9</accession>
<evidence type="ECO:0000256" key="3">
    <source>
        <dbReference type="ARBA" id="ARBA00006442"/>
    </source>
</evidence>
<comment type="cofactor">
    <cofactor evidence="1">
        <name>FAD</name>
        <dbReference type="ChEBI" id="CHEBI:57692"/>
    </cofactor>
</comment>
<evidence type="ECO:0000256" key="8">
    <source>
        <dbReference type="ARBA" id="ARBA00023027"/>
    </source>
</evidence>
<feature type="domain" description="FAD/NAD(P)-binding" evidence="9">
    <location>
        <begin position="8"/>
        <end position="284"/>
    </location>
</feature>
<evidence type="ECO:0000256" key="2">
    <source>
        <dbReference type="ARBA" id="ARBA00004496"/>
    </source>
</evidence>
<dbReference type="PANTHER" id="PTHR43429">
    <property type="entry name" value="PYRIDINE NUCLEOTIDE-DISULFIDE OXIDOREDUCTASE DOMAIN-CONTAINING"/>
    <property type="match status" value="1"/>
</dbReference>
<dbReference type="InterPro" id="IPR036188">
    <property type="entry name" value="FAD/NAD-bd_sf"/>
</dbReference>
<evidence type="ECO:0000259" key="10">
    <source>
        <dbReference type="Pfam" id="PF18113"/>
    </source>
</evidence>
<dbReference type="PRINTS" id="PR00368">
    <property type="entry name" value="FADPNR"/>
</dbReference>
<evidence type="ECO:0000256" key="5">
    <source>
        <dbReference type="ARBA" id="ARBA00022630"/>
    </source>
</evidence>
<proteinExistence type="inferred from homology"/>
<evidence type="ECO:0000313" key="12">
    <source>
        <dbReference type="Proteomes" id="UP000036700"/>
    </source>
</evidence>
<dbReference type="KEGG" id="ptx:ABW99_20085"/>
<dbReference type="PANTHER" id="PTHR43429:SF3">
    <property type="entry name" value="NITRITE REDUCTASE [NAD(P)H]"/>
    <property type="match status" value="1"/>
</dbReference>
<organism evidence="11 12">
    <name type="scientific">Pandoraea thiooxydans</name>
    <dbReference type="NCBI Taxonomy" id="445709"/>
    <lineage>
        <taxon>Bacteria</taxon>
        <taxon>Pseudomonadati</taxon>
        <taxon>Pseudomonadota</taxon>
        <taxon>Betaproteobacteria</taxon>
        <taxon>Burkholderiales</taxon>
        <taxon>Burkholderiaceae</taxon>
        <taxon>Pandoraea</taxon>
    </lineage>
</organism>
<keyword evidence="7" id="KW-0560">Oxidoreductase</keyword>
<dbReference type="PATRIC" id="fig|445709.3.peg.4212"/>
<dbReference type="SUPFAM" id="SSF51905">
    <property type="entry name" value="FAD/NAD(P)-binding domain"/>
    <property type="match status" value="1"/>
</dbReference>
<evidence type="ECO:0000256" key="7">
    <source>
        <dbReference type="ARBA" id="ARBA00023002"/>
    </source>
</evidence>
<dbReference type="STRING" id="445709.ABW99_20085"/>
<dbReference type="Gene3D" id="3.30.390.120">
    <property type="match status" value="1"/>
</dbReference>
<evidence type="ECO:0000313" key="11">
    <source>
        <dbReference type="EMBL" id="AKJ70167.1"/>
    </source>
</evidence>
<dbReference type="Gene3D" id="3.50.50.60">
    <property type="entry name" value="FAD/NAD(P)-binding domain"/>
    <property type="match status" value="2"/>
</dbReference>
<keyword evidence="6" id="KW-0274">FAD</keyword>
<dbReference type="InterPro" id="IPR050260">
    <property type="entry name" value="FAD-bd_OxRdtase"/>
</dbReference>
<dbReference type="RefSeq" id="WP_047216100.1">
    <property type="nucleotide sequence ID" value="NZ_CP011568.3"/>
</dbReference>
<gene>
    <name evidence="11" type="ORF">ABW99_20085</name>
</gene>
<comment type="subcellular location">
    <subcellularLocation>
        <location evidence="2">Cytoplasm</location>
    </subcellularLocation>
</comment>
<evidence type="ECO:0000259" key="9">
    <source>
        <dbReference type="Pfam" id="PF07992"/>
    </source>
</evidence>
<keyword evidence="5" id="KW-0285">Flavoprotein</keyword>
<dbReference type="EMBL" id="CP011568">
    <property type="protein sequence ID" value="AKJ70167.1"/>
    <property type="molecule type" value="Genomic_DNA"/>
</dbReference>
<dbReference type="GO" id="GO:0016491">
    <property type="term" value="F:oxidoreductase activity"/>
    <property type="evidence" value="ECO:0007669"/>
    <property type="project" value="UniProtKB-KW"/>
</dbReference>